<comment type="similarity">
    <text evidence="2">Belongs to the crooked-neck family.</text>
</comment>
<dbReference type="SMART" id="SM00386">
    <property type="entry name" value="HAT"/>
    <property type="match status" value="12"/>
</dbReference>
<dbReference type="FunFam" id="1.25.40.10:FF:000639">
    <property type="entry name" value="Pre-mRNA-splicing factor CLF1"/>
    <property type="match status" value="1"/>
</dbReference>
<evidence type="ECO:0000256" key="2">
    <source>
        <dbReference type="ARBA" id="ARBA00008644"/>
    </source>
</evidence>
<keyword evidence="3" id="KW-0507">mRNA processing</keyword>
<organism evidence="11 12">
    <name type="scientific">Saccharomyces pastorianus</name>
    <name type="common">Lager yeast</name>
    <name type="synonym">Saccharomyces cerevisiae x Saccharomyces eubayanus</name>
    <dbReference type="NCBI Taxonomy" id="27292"/>
    <lineage>
        <taxon>Eukaryota</taxon>
        <taxon>Fungi</taxon>
        <taxon>Dikarya</taxon>
        <taxon>Ascomycota</taxon>
        <taxon>Saccharomycotina</taxon>
        <taxon>Saccharomycetes</taxon>
        <taxon>Saccharomycetales</taxon>
        <taxon>Saccharomycetaceae</taxon>
        <taxon>Saccharomyces</taxon>
    </lineage>
</organism>
<evidence type="ECO:0000256" key="8">
    <source>
        <dbReference type="ARBA" id="ARBA00039167"/>
    </source>
</evidence>
<proteinExistence type="inferred from homology"/>
<dbReference type="OrthoDB" id="541719at2759"/>
<evidence type="ECO:0000256" key="4">
    <source>
        <dbReference type="ARBA" id="ARBA00022728"/>
    </source>
</evidence>
<keyword evidence="7" id="KW-0539">Nucleus</keyword>
<gene>
    <name evidence="11" type="primary">CLF1_1</name>
    <name evidence="11" type="ORF">GRS66_003447</name>
</gene>
<comment type="subcellular location">
    <subcellularLocation>
        <location evidence="1">Nucleus</location>
    </subcellularLocation>
</comment>
<dbReference type="FunFam" id="1.25.40.10:FF:002542">
    <property type="entry name" value="Pre-mRNA-splicing factor CLF1"/>
    <property type="match status" value="1"/>
</dbReference>
<dbReference type="GO" id="GO:0071014">
    <property type="term" value="C:post-mRNA release spliceosomal complex"/>
    <property type="evidence" value="ECO:0007669"/>
    <property type="project" value="TreeGrafter"/>
</dbReference>
<dbReference type="Proteomes" id="UP000501346">
    <property type="component" value="Chromosome ScXII"/>
</dbReference>
<dbReference type="GO" id="GO:0071007">
    <property type="term" value="C:U2-type catalytic step 2 spliceosome"/>
    <property type="evidence" value="ECO:0007669"/>
    <property type="project" value="TreeGrafter"/>
</dbReference>
<evidence type="ECO:0000256" key="1">
    <source>
        <dbReference type="ARBA" id="ARBA00004123"/>
    </source>
</evidence>
<dbReference type="GO" id="GO:0071011">
    <property type="term" value="C:precatalytic spliceosome"/>
    <property type="evidence" value="ECO:0007669"/>
    <property type="project" value="TreeGrafter"/>
</dbReference>
<sequence length="687" mass="82374">MDTLEPTAVDTHVSAEQILRDVYKKGQKARGSTNIDILDLEELREYQRRKRTEYEGYLKRNRLDMGQWIRYAQFEIEQHDMRRARSIFERALLVDSSFIPLWIRYIDAELKVKCINHARNLMNRAISTLPRVDKLWYKYLIVEESLNNVEIVRSLYTKWCSLEPGVNAWNSFVDFEIRQKNWNGVREIYSKYVMAHPQMQTWLKWVRFENRHGNTEFTRSVYSLAIDTVANLQNLQIWSDMEVAKLVNSFAHWEAAQQEYERSSALYQIAIEKWPSNQLLKAGLLDFEKQFGDINSIEETISYKRKMDYETILGNNAYDYDTWWLYLDLISESFPKQIMQTFEKAVVDSRPKELSKNVQWKRYIYLWMRYICYVELELENSLLEEELFQRLIDDIIPHKHFTFSKIWLMYAKFLIRHDDVPKARKILGKAIGLCPKAKTFKGYIELEVKLKEFDRVRKIYEKFIEFQPSDLQIWSQYGELEENLGDWDRVRGIYTIALDENSDFLTKEAKIVLLQKYITFETESQEFEKARKLYRRYLELNQYSPQSWIEFAMYQTSTPTEQQLLDLAKLQSENVDEDIEFEITDENKLEARKVFEEAIVFFKEKDDKQGRLSILEALKDYEETYGTELDQETVKKRFPKVIKKVRLQDGVEEEFVDYVFPDDIDDDKPKPSKFLELAKKWKQEQAL</sequence>
<evidence type="ECO:0000313" key="11">
    <source>
        <dbReference type="EMBL" id="QID81088.1"/>
    </source>
</evidence>
<name>A0A6C1DVK4_SACPS</name>
<dbReference type="Pfam" id="PF23240">
    <property type="entry name" value="HAT_PRP39_N"/>
    <property type="match status" value="1"/>
</dbReference>
<evidence type="ECO:0000256" key="3">
    <source>
        <dbReference type="ARBA" id="ARBA00022664"/>
    </source>
</evidence>
<keyword evidence="12" id="KW-1185">Reference proteome</keyword>
<protein>
    <recommendedName>
        <fullName evidence="8">Pre-mRNA-splicing factor CLF1</fullName>
    </recommendedName>
    <alternativeName>
        <fullName evidence="9">Pre-mRNA-splicing factor clf1</fullName>
    </alternativeName>
</protein>
<evidence type="ECO:0000256" key="7">
    <source>
        <dbReference type="ARBA" id="ARBA00023242"/>
    </source>
</evidence>
<evidence type="ECO:0000256" key="5">
    <source>
        <dbReference type="ARBA" id="ARBA00022737"/>
    </source>
</evidence>
<dbReference type="InterPro" id="IPR011990">
    <property type="entry name" value="TPR-like_helical_dom_sf"/>
</dbReference>
<evidence type="ECO:0000256" key="9">
    <source>
        <dbReference type="ARBA" id="ARBA00070631"/>
    </source>
</evidence>
<dbReference type="PANTHER" id="PTHR11246:SF3">
    <property type="entry name" value="CROOKED NECK-LIKE PROTEIN 1"/>
    <property type="match status" value="1"/>
</dbReference>
<accession>A0A6C1DVK4</accession>
<keyword evidence="5" id="KW-0677">Repeat</keyword>
<reference evidence="11 12" key="1">
    <citation type="journal article" date="2019" name="BMC Genomics">
        <title>Chromosome level assembly and comparative genome analysis confirm lager-brewing yeasts originated from a single hybridization.</title>
        <authorList>
            <person name="Salazar A.N."/>
            <person name="Gorter de Vries A.R."/>
            <person name="van den Broek M."/>
            <person name="Brouwers N."/>
            <person name="de la Torre Cortes P."/>
            <person name="Kuijpers N.G.A."/>
            <person name="Daran J.G."/>
            <person name="Abeel T."/>
        </authorList>
    </citation>
    <scope>NUCLEOTIDE SEQUENCE [LARGE SCALE GENOMIC DNA]</scope>
    <source>
        <strain evidence="11 12">CBS 1483</strain>
    </source>
</reference>
<dbReference type="GO" id="GO:0000974">
    <property type="term" value="C:Prp19 complex"/>
    <property type="evidence" value="ECO:0007669"/>
    <property type="project" value="TreeGrafter"/>
</dbReference>
<dbReference type="InterPro" id="IPR045075">
    <property type="entry name" value="Syf1-like"/>
</dbReference>
<evidence type="ECO:0000313" key="12">
    <source>
        <dbReference type="Proteomes" id="UP000501346"/>
    </source>
</evidence>
<keyword evidence="6" id="KW-0508">mRNA splicing</keyword>
<dbReference type="EMBL" id="CP048993">
    <property type="protein sequence ID" value="QID81088.1"/>
    <property type="molecule type" value="Genomic_DNA"/>
</dbReference>
<dbReference type="PANTHER" id="PTHR11246">
    <property type="entry name" value="PRE-MRNA SPLICING FACTOR"/>
    <property type="match status" value="1"/>
</dbReference>
<evidence type="ECO:0000259" key="10">
    <source>
        <dbReference type="Pfam" id="PF23233"/>
    </source>
</evidence>
<dbReference type="GO" id="GO:0000245">
    <property type="term" value="P:spliceosomal complex assembly"/>
    <property type="evidence" value="ECO:0007669"/>
    <property type="project" value="TreeGrafter"/>
</dbReference>
<dbReference type="SUPFAM" id="SSF48452">
    <property type="entry name" value="TPR-like"/>
    <property type="match status" value="2"/>
</dbReference>
<evidence type="ECO:0000256" key="6">
    <source>
        <dbReference type="ARBA" id="ARBA00023187"/>
    </source>
</evidence>
<feature type="domain" description="Pre-mRNA-splicing factor Syf1-like N-terminal HAT-repeats" evidence="10">
    <location>
        <begin position="52"/>
        <end position="198"/>
    </location>
</feature>
<dbReference type="AlphaFoldDB" id="A0A6C1DVK4"/>
<dbReference type="Pfam" id="PF23233">
    <property type="entry name" value="HAT_Syf1_CNRKL1_N"/>
    <property type="match status" value="1"/>
</dbReference>
<dbReference type="InterPro" id="IPR003107">
    <property type="entry name" value="HAT"/>
</dbReference>
<keyword evidence="4" id="KW-0747">Spliceosome</keyword>
<dbReference type="Gene3D" id="1.25.40.10">
    <property type="entry name" value="Tetratricopeptide repeat domain"/>
    <property type="match status" value="2"/>
</dbReference>
<dbReference type="InterPro" id="IPR055433">
    <property type="entry name" value="HAT_Syf1-like_N"/>
</dbReference>